<evidence type="ECO:0008006" key="4">
    <source>
        <dbReference type="Google" id="ProtNLM"/>
    </source>
</evidence>
<accession>A0A8K0G2Q1</accession>
<protein>
    <recommendedName>
        <fullName evidence="4">DUF4371 domain-containing protein</fullName>
    </recommendedName>
</protein>
<evidence type="ECO:0000256" key="1">
    <source>
        <dbReference type="SAM" id="MobiDB-lite"/>
    </source>
</evidence>
<dbReference type="AlphaFoldDB" id="A0A8K0G2Q1"/>
<reference evidence="2" key="1">
    <citation type="submission" date="2019-08" db="EMBL/GenBank/DDBJ databases">
        <title>The genome of the North American firefly Photinus pyralis.</title>
        <authorList>
            <consortium name="Photinus pyralis genome working group"/>
            <person name="Fallon T.R."/>
            <person name="Sander Lower S.E."/>
            <person name="Weng J.-K."/>
        </authorList>
    </citation>
    <scope>NUCLEOTIDE SEQUENCE</scope>
    <source>
        <strain evidence="2">TRF0915ILg1</strain>
        <tissue evidence="2">Whole body</tissue>
    </source>
</reference>
<dbReference type="PANTHER" id="PTHR45749">
    <property type="match status" value="1"/>
</dbReference>
<dbReference type="OrthoDB" id="6759200at2759"/>
<evidence type="ECO:0000313" key="3">
    <source>
        <dbReference type="Proteomes" id="UP000801492"/>
    </source>
</evidence>
<organism evidence="2 3">
    <name type="scientific">Ignelater luminosus</name>
    <name type="common">Cucubano</name>
    <name type="synonym">Pyrophorus luminosus</name>
    <dbReference type="NCBI Taxonomy" id="2038154"/>
    <lineage>
        <taxon>Eukaryota</taxon>
        <taxon>Metazoa</taxon>
        <taxon>Ecdysozoa</taxon>
        <taxon>Arthropoda</taxon>
        <taxon>Hexapoda</taxon>
        <taxon>Insecta</taxon>
        <taxon>Pterygota</taxon>
        <taxon>Neoptera</taxon>
        <taxon>Endopterygota</taxon>
        <taxon>Coleoptera</taxon>
        <taxon>Polyphaga</taxon>
        <taxon>Elateriformia</taxon>
        <taxon>Elateroidea</taxon>
        <taxon>Elateridae</taxon>
        <taxon>Agrypninae</taxon>
        <taxon>Pyrophorini</taxon>
        <taxon>Ignelater</taxon>
    </lineage>
</organism>
<dbReference type="Proteomes" id="UP000801492">
    <property type="component" value="Unassembled WGS sequence"/>
</dbReference>
<dbReference type="PANTHER" id="PTHR45749:SF21">
    <property type="entry name" value="DUF4371 DOMAIN-CONTAINING PROTEIN"/>
    <property type="match status" value="1"/>
</dbReference>
<feature type="region of interest" description="Disordered" evidence="1">
    <location>
        <begin position="1"/>
        <end position="22"/>
    </location>
</feature>
<evidence type="ECO:0000313" key="2">
    <source>
        <dbReference type="EMBL" id="KAF2883831.1"/>
    </source>
</evidence>
<sequence length="110" mass="12366">MIELASASGGLSGIAREERGGTKPGIQNEFINVLSDQIRKKIIQATKEAKYFCIVFDSTPDVLRMDQTSQILRYVKVEGSKVAVVEVFVDFIETDGENDFGEDRPRWTQH</sequence>
<gene>
    <name evidence="2" type="ORF">ILUMI_22333</name>
</gene>
<comment type="caution">
    <text evidence="2">The sequence shown here is derived from an EMBL/GenBank/DDBJ whole genome shotgun (WGS) entry which is preliminary data.</text>
</comment>
<keyword evidence="3" id="KW-1185">Reference proteome</keyword>
<proteinExistence type="predicted"/>
<dbReference type="EMBL" id="VTPC01090288">
    <property type="protein sequence ID" value="KAF2883831.1"/>
    <property type="molecule type" value="Genomic_DNA"/>
</dbReference>
<name>A0A8K0G2Q1_IGNLU</name>